<gene>
    <name evidence="2" type="ORF">D1614_13975</name>
</gene>
<evidence type="ECO:0000313" key="2">
    <source>
        <dbReference type="EMBL" id="RIJ47682.1"/>
    </source>
</evidence>
<keyword evidence="1" id="KW-0732">Signal</keyword>
<organism evidence="2 3">
    <name type="scientific">Maribellus luteus</name>
    <dbReference type="NCBI Taxonomy" id="2305463"/>
    <lineage>
        <taxon>Bacteria</taxon>
        <taxon>Pseudomonadati</taxon>
        <taxon>Bacteroidota</taxon>
        <taxon>Bacteroidia</taxon>
        <taxon>Marinilabiliales</taxon>
        <taxon>Prolixibacteraceae</taxon>
        <taxon>Maribellus</taxon>
    </lineage>
</organism>
<reference evidence="2 3" key="1">
    <citation type="submission" date="2018-08" db="EMBL/GenBank/DDBJ databases">
        <title>Pallidiluteibacterium maritimus gen. nov., sp. nov., isolated from coastal sediment.</title>
        <authorList>
            <person name="Zhou L.Y."/>
        </authorList>
    </citation>
    <scope>NUCLEOTIDE SEQUENCE [LARGE SCALE GENOMIC DNA]</scope>
    <source>
        <strain evidence="2 3">XSD2</strain>
    </source>
</reference>
<feature type="chain" id="PRO_5017338504" evidence="1">
    <location>
        <begin position="22"/>
        <end position="146"/>
    </location>
</feature>
<protein>
    <submittedName>
        <fullName evidence="2">Uncharacterized protein</fullName>
    </submittedName>
</protein>
<keyword evidence="3" id="KW-1185">Reference proteome</keyword>
<dbReference type="AlphaFoldDB" id="A0A399SYF5"/>
<evidence type="ECO:0000313" key="3">
    <source>
        <dbReference type="Proteomes" id="UP000265926"/>
    </source>
</evidence>
<dbReference type="Pfam" id="PF20558">
    <property type="entry name" value="DUF6769"/>
    <property type="match status" value="1"/>
</dbReference>
<evidence type="ECO:0000256" key="1">
    <source>
        <dbReference type="SAM" id="SignalP"/>
    </source>
</evidence>
<name>A0A399SYF5_9BACT</name>
<dbReference type="EMBL" id="QWGR01000007">
    <property type="protein sequence ID" value="RIJ47682.1"/>
    <property type="molecule type" value="Genomic_DNA"/>
</dbReference>
<comment type="caution">
    <text evidence="2">The sequence shown here is derived from an EMBL/GenBank/DDBJ whole genome shotgun (WGS) entry which is preliminary data.</text>
</comment>
<dbReference type="RefSeq" id="WP_119438569.1">
    <property type="nucleotide sequence ID" value="NZ_QWGR01000007.1"/>
</dbReference>
<accession>A0A399SYF5</accession>
<dbReference type="InterPro" id="IPR046660">
    <property type="entry name" value="DUF6769"/>
</dbReference>
<sequence>MKRILAAFLILLANLVLLVHAVIPHHHHSENLCFDLTVTEQSNTETCCSGICTKENHPDDPDKESDCCTLSHIIALFNGDIKQNIRAHISSHDLLSNVSFVALEGNENSGILNPRFFIEIVFNDQLPIYHSLASKAFGLRGPPFVG</sequence>
<dbReference type="Proteomes" id="UP000265926">
    <property type="component" value="Unassembled WGS sequence"/>
</dbReference>
<proteinExistence type="predicted"/>
<feature type="signal peptide" evidence="1">
    <location>
        <begin position="1"/>
        <end position="21"/>
    </location>
</feature>